<dbReference type="InterPro" id="IPR051480">
    <property type="entry name" value="Endocytic_GEF_Adapter"/>
</dbReference>
<evidence type="ECO:0000313" key="5">
    <source>
        <dbReference type="EMBL" id="JAC14659.1"/>
    </source>
</evidence>
<feature type="domain" description="DH" evidence="4">
    <location>
        <begin position="780"/>
        <end position="971"/>
    </location>
</feature>
<proteinExistence type="evidence at transcript level"/>
<sequence>GGSALSKSMKYAESWLYGSMRGPPSGSMNPACLFGTVRAPPTRSRPRLPALQSANRDPYDMVRRSRMGRAKSCSPPARRSILDCRVNPYDLIDGRPESSDDGWSDTDTLVPSCAMTPRRPPRKRDPEQPEIKSILKKPTAQRNCISSTGKGKNGHGGAMNGNGITPFRPSRSSFREYKAKKKKQVQFRDHDSPERVIPRLTVEEIRTMDNSDSDSSTESTGSGRFQRSLSERLCSDGLIPGTKELVEERVPTGFNDTMRLRQRAPRRDARATFADHSSSGNSTPRRGLSPGRPRPREPPPPPPPPQLPTIKPPPPPPPRQIFPFTKEQIKKLNENRPAEYVPTKILTLEQPQYENKNDYVETPLPELIVSFDKNDEPVENVPVEEIKIIDPDLKSETISTEIEIDSEEILPKNEPHKVPDIIEIKEEAKVKLTIPAQDDYQENKTIVSIDTPPSEQNYGVIVEQPKISVTSVNIEPEIISGNKVTININSVPEPEYVSQVIIVGTDVSSQPVSKAQEEIAELIRSRIDPVEAARANLIPHICGRDPATESDMSSDSYKSALDSFASEPPYPEKDKLVDEVEVQLGIDFDSDESHYETIRDPIYEEIGEGSDTPPPLPTSPPPALVEPVDELIPTKSIFEGATKYDILSYLVGAKRRGIVTEDELSSPGHSRISSLDLSSQISQLSAASDSSEDSCPLILPPTDISFINDKLRKSSAEVERNDSGVGSETSRSRWQHLSSVREDAHHTCEDCDQHVETQVTDSGVMFAPLVCRKCSKRRSERREIITEIVETEEKYGRDLRIILEEFYRPMKVAGLLSTDQLSAIFLNTEELLEHNTALAEKLRDALEIAIEQGDEDLLTVNIGALFLEATPMLHAFESYCTRQGAASMLLTNLEKEKELLRIFLRVSQMENSVLRRMNLNSFLMVPVQRITKYPLLLSRLYKVSPSHVIGKEAIKEAQHNIELHLEHINYLAKDISTNKLWRRISVTNGRRYSSEMDMVNIKLRKIAVDVLEWTHDEVRFAMEGKLLFTQPTDTNWRKRATIKLSPINAVLVTLGKPTEDYQPDSEDTLVFPRTNGIRDATIVLMKEKGGRYTLLREPLYLDRCIVCAEADFEDYFEVQELPTKDTYIFKAEDGELTKRWYRQVQYHAQGLGSWRKRRNALANIMINGMQLRT</sequence>
<dbReference type="Gene3D" id="1.20.900.10">
    <property type="entry name" value="Dbl homology (DH) domain"/>
    <property type="match status" value="1"/>
</dbReference>
<organism evidence="5">
    <name type="scientific">Triatoma infestans</name>
    <name type="common">Assassin bug</name>
    <dbReference type="NCBI Taxonomy" id="30076"/>
    <lineage>
        <taxon>Eukaryota</taxon>
        <taxon>Metazoa</taxon>
        <taxon>Ecdysozoa</taxon>
        <taxon>Arthropoda</taxon>
        <taxon>Hexapoda</taxon>
        <taxon>Insecta</taxon>
        <taxon>Pterygota</taxon>
        <taxon>Neoptera</taxon>
        <taxon>Paraneoptera</taxon>
        <taxon>Hemiptera</taxon>
        <taxon>Heteroptera</taxon>
        <taxon>Panheteroptera</taxon>
        <taxon>Cimicomorpha</taxon>
        <taxon>Reduviidae</taxon>
        <taxon>Triatominae</taxon>
        <taxon>Triatoma</taxon>
    </lineage>
</organism>
<feature type="compositionally biased region" description="Pro residues" evidence="3">
    <location>
        <begin position="298"/>
        <end position="320"/>
    </location>
</feature>
<dbReference type="PANTHER" id="PTHR46006">
    <property type="entry name" value="RHO GUANINE NUCLEOTIDE EXCHANGE FACTOR AT 64C, ISOFORM A"/>
    <property type="match status" value="1"/>
</dbReference>
<feature type="non-terminal residue" evidence="5">
    <location>
        <position position="1"/>
    </location>
</feature>
<feature type="compositionally biased region" description="Low complexity" evidence="3">
    <location>
        <begin position="282"/>
        <end position="291"/>
    </location>
</feature>
<feature type="compositionally biased region" description="Polar residues" evidence="3">
    <location>
        <begin position="140"/>
        <end position="150"/>
    </location>
</feature>
<dbReference type="InterPro" id="IPR035899">
    <property type="entry name" value="DBL_dom_sf"/>
</dbReference>
<dbReference type="InterPro" id="IPR000219">
    <property type="entry name" value="DH_dom"/>
</dbReference>
<feature type="compositionally biased region" description="Basic and acidic residues" evidence="3">
    <location>
        <begin position="186"/>
        <end position="209"/>
    </location>
</feature>
<dbReference type="AlphaFoldDB" id="A0A023F0Y3"/>
<feature type="region of interest" description="Disordered" evidence="3">
    <location>
        <begin position="91"/>
        <end position="229"/>
    </location>
</feature>
<evidence type="ECO:0000256" key="2">
    <source>
        <dbReference type="ARBA" id="ARBA00022490"/>
    </source>
</evidence>
<evidence type="ECO:0000256" key="1">
    <source>
        <dbReference type="ARBA" id="ARBA00004496"/>
    </source>
</evidence>
<reference evidence="5" key="1">
    <citation type="journal article" date="2014" name="PLoS Negl. Trop. Dis.">
        <title>An updated insight into the Sialotranscriptome of Triatoma infestans: developmental stage and geographic variations.</title>
        <authorList>
            <person name="Schwarz A."/>
            <person name="Medrano-Mercado N."/>
            <person name="Schaub G.A."/>
            <person name="Struchiner C.J."/>
            <person name="Bargues M.D."/>
            <person name="Levy M.Z."/>
            <person name="Ribeiro J.M."/>
        </authorList>
    </citation>
    <scope>NUCLEOTIDE SEQUENCE</scope>
    <source>
        <strain evidence="5">Chile</strain>
        <tissue evidence="5">Salivary glands</tissue>
    </source>
</reference>
<dbReference type="PROSITE" id="PS50010">
    <property type="entry name" value="DH_2"/>
    <property type="match status" value="1"/>
</dbReference>
<keyword evidence="2" id="KW-0963">Cytoplasm</keyword>
<feature type="compositionally biased region" description="Low complexity" evidence="3">
    <location>
        <begin position="213"/>
        <end position="223"/>
    </location>
</feature>
<dbReference type="FunFam" id="1.20.900.10:FF:000038">
    <property type="entry name" value="Myosin-M heavy chain"/>
    <property type="match status" value="1"/>
</dbReference>
<dbReference type="GO" id="GO:0031097">
    <property type="term" value="C:medial cortex"/>
    <property type="evidence" value="ECO:0007669"/>
    <property type="project" value="UniProtKB-ARBA"/>
</dbReference>
<feature type="region of interest" description="Disordered" evidence="3">
    <location>
        <begin position="256"/>
        <end position="322"/>
    </location>
</feature>
<feature type="region of interest" description="Disordered" evidence="3">
    <location>
        <begin position="31"/>
        <end position="77"/>
    </location>
</feature>
<dbReference type="GO" id="GO:0005085">
    <property type="term" value="F:guanyl-nucleotide exchange factor activity"/>
    <property type="evidence" value="ECO:0007669"/>
    <property type="project" value="InterPro"/>
</dbReference>
<evidence type="ECO:0000256" key="3">
    <source>
        <dbReference type="SAM" id="MobiDB-lite"/>
    </source>
</evidence>
<dbReference type="EMBL" id="GBBI01004053">
    <property type="protein sequence ID" value="JAC14659.1"/>
    <property type="molecule type" value="mRNA"/>
</dbReference>
<accession>A0A023F0Y3</accession>
<dbReference type="PANTHER" id="PTHR46006:SF5">
    <property type="entry name" value="DH DOMAIN-CONTAINING PROTEIN"/>
    <property type="match status" value="1"/>
</dbReference>
<evidence type="ECO:0000259" key="4">
    <source>
        <dbReference type="PROSITE" id="PS50010"/>
    </source>
</evidence>
<dbReference type="CDD" id="cd00160">
    <property type="entry name" value="RhoGEF"/>
    <property type="match status" value="1"/>
</dbReference>
<comment type="subcellular location">
    <subcellularLocation>
        <location evidence="1">Cytoplasm</location>
    </subcellularLocation>
</comment>
<dbReference type="SUPFAM" id="SSF48065">
    <property type="entry name" value="DBL homology domain (DH-domain)"/>
    <property type="match status" value="1"/>
</dbReference>
<dbReference type="Pfam" id="PF00621">
    <property type="entry name" value="RhoGEF"/>
    <property type="match status" value="1"/>
</dbReference>
<dbReference type="SMART" id="SM00325">
    <property type="entry name" value="RhoGEF"/>
    <property type="match status" value="1"/>
</dbReference>
<protein>
    <submittedName>
        <fullName evidence="5">Putative myosin-m heavy chain</fullName>
    </submittedName>
</protein>
<dbReference type="GO" id="GO:0035025">
    <property type="term" value="P:positive regulation of Rho protein signal transduction"/>
    <property type="evidence" value="ECO:0007669"/>
    <property type="project" value="TreeGrafter"/>
</dbReference>
<name>A0A023F0Y3_TRIIF</name>